<evidence type="ECO:0000256" key="8">
    <source>
        <dbReference type="ARBA" id="ARBA00023065"/>
    </source>
</evidence>
<gene>
    <name evidence="13" type="primary">OTOP3</name>
</gene>
<feature type="transmembrane region" description="Helical" evidence="12">
    <location>
        <begin position="48"/>
        <end position="66"/>
    </location>
</feature>
<feature type="region of interest" description="Disordered" evidence="11">
    <location>
        <begin position="394"/>
        <end position="423"/>
    </location>
</feature>
<evidence type="ECO:0000256" key="5">
    <source>
        <dbReference type="ARBA" id="ARBA00022692"/>
    </source>
</evidence>
<keyword evidence="10" id="KW-0407">Ion channel</keyword>
<sequence>SVRKKWLARKAGQLFSGLLAMNVVFLGCAFISSVIFNRVAITLRDVEIFLSILKLLSLCWIIYYLLCTSRKLHAVLYRDSHAGPVWVQGSLVLFGACTILLHVFRIGYNISRIHCKSPLEILFPCTEIIFVCIQTIRDDLRGHAVKVLFPFYRCGLMLTMATDLLLWLLAVTNDSVHREIESALKGLSSSCTCPNTTACLIFQKGYVLLYPFNPEYCLIGSSMLYVMWKNVGRRIPPHHAIHAKPKFKLHGVIYGLVLGISTLFIGICIFMTYQIQATSSAPSQETFVLYYSYYIALLPMMTVGALAGTVIHGLEERELDTLKNPTRSLDVILLMGAALGQIGISYFSIVAIVATNPRDLLDRLSLTYAVSLIIQHITQNIFIIEGLHRQPLVEDPDASPAGPHTQQSGPSSEETAISHTSQEPTRVYPLEIRQELRRVSHTYRHTYGRLNWKRKALKEISIFLVLCNIILWIMPMFGMHPAFENGLEKSFYGYSTWFAIVNFGLPLGVFYRMHSIGGLLEVYVSS</sequence>
<evidence type="ECO:0000256" key="9">
    <source>
        <dbReference type="ARBA" id="ARBA00023136"/>
    </source>
</evidence>
<keyword evidence="7 12" id="KW-1133">Transmembrane helix</keyword>
<dbReference type="GO" id="GO:0015252">
    <property type="term" value="F:proton channel activity"/>
    <property type="evidence" value="ECO:0007669"/>
    <property type="project" value="InterPro"/>
</dbReference>
<keyword evidence="4" id="KW-1003">Cell membrane</keyword>
<reference evidence="13" key="2">
    <citation type="submission" date="2025-09" db="UniProtKB">
        <authorList>
            <consortium name="Ensembl"/>
        </authorList>
    </citation>
    <scope>IDENTIFICATION</scope>
</reference>
<evidence type="ECO:0000313" key="14">
    <source>
        <dbReference type="Proteomes" id="UP000694404"/>
    </source>
</evidence>
<reference evidence="13" key="1">
    <citation type="submission" date="2025-08" db="UniProtKB">
        <authorList>
            <consortium name="Ensembl"/>
        </authorList>
    </citation>
    <scope>IDENTIFICATION</scope>
</reference>
<feature type="transmembrane region" description="Helical" evidence="12">
    <location>
        <begin position="252"/>
        <end position="273"/>
    </location>
</feature>
<feature type="transmembrane region" description="Helical" evidence="12">
    <location>
        <begin position="491"/>
        <end position="511"/>
    </location>
</feature>
<dbReference type="GeneTree" id="ENSGT00940000160638"/>
<evidence type="ECO:0000313" key="13">
    <source>
        <dbReference type="Ensembl" id="ENSCABP00000015766.1"/>
    </source>
</evidence>
<evidence type="ECO:0000256" key="11">
    <source>
        <dbReference type="SAM" id="MobiDB-lite"/>
    </source>
</evidence>
<dbReference type="Proteomes" id="UP000694404">
    <property type="component" value="Unplaced"/>
</dbReference>
<dbReference type="AlphaFoldDB" id="A0A8C0H9J9"/>
<dbReference type="Pfam" id="PF03189">
    <property type="entry name" value="Otopetrin"/>
    <property type="match status" value="2"/>
</dbReference>
<organism evidence="13 14">
    <name type="scientific">Chelonoidis abingdonii</name>
    <name type="common">Abingdon island giant tortoise</name>
    <name type="synonym">Testudo abingdonii</name>
    <dbReference type="NCBI Taxonomy" id="106734"/>
    <lineage>
        <taxon>Eukaryota</taxon>
        <taxon>Metazoa</taxon>
        <taxon>Chordata</taxon>
        <taxon>Craniata</taxon>
        <taxon>Vertebrata</taxon>
        <taxon>Euteleostomi</taxon>
        <taxon>Archelosauria</taxon>
        <taxon>Testudinata</taxon>
        <taxon>Testudines</taxon>
        <taxon>Cryptodira</taxon>
        <taxon>Durocryptodira</taxon>
        <taxon>Testudinoidea</taxon>
        <taxon>Testudinidae</taxon>
        <taxon>Chelonoidis</taxon>
    </lineage>
</organism>
<evidence type="ECO:0000256" key="3">
    <source>
        <dbReference type="ARBA" id="ARBA00022448"/>
    </source>
</evidence>
<dbReference type="GO" id="GO:0005886">
    <property type="term" value="C:plasma membrane"/>
    <property type="evidence" value="ECO:0007669"/>
    <property type="project" value="UniProtKB-SubCell"/>
</dbReference>
<evidence type="ECO:0000256" key="10">
    <source>
        <dbReference type="ARBA" id="ARBA00023303"/>
    </source>
</evidence>
<accession>A0A8C0H9J9</accession>
<dbReference type="InterPro" id="IPR004878">
    <property type="entry name" value="Otopetrin"/>
</dbReference>
<feature type="compositionally biased region" description="Polar residues" evidence="11">
    <location>
        <begin position="404"/>
        <end position="423"/>
    </location>
</feature>
<comment type="subcellular location">
    <subcellularLocation>
        <location evidence="1">Cell membrane</location>
        <topology evidence="1">Multi-pass membrane protein</topology>
    </subcellularLocation>
</comment>
<feature type="transmembrane region" description="Helical" evidence="12">
    <location>
        <begin position="460"/>
        <end position="479"/>
    </location>
</feature>
<keyword evidence="3" id="KW-0813">Transport</keyword>
<keyword evidence="8" id="KW-0406">Ion transport</keyword>
<keyword evidence="6" id="KW-0375">Hydrogen ion transport</keyword>
<evidence type="ECO:0000256" key="1">
    <source>
        <dbReference type="ARBA" id="ARBA00004651"/>
    </source>
</evidence>
<protein>
    <submittedName>
        <fullName evidence="13">Otopetrin 3</fullName>
    </submittedName>
</protein>
<keyword evidence="14" id="KW-1185">Reference proteome</keyword>
<dbReference type="PANTHER" id="PTHR21522:SF36">
    <property type="entry name" value="PROTON CHANNEL OTOP3"/>
    <property type="match status" value="1"/>
</dbReference>
<feature type="transmembrane region" description="Helical" evidence="12">
    <location>
        <begin position="86"/>
        <end position="107"/>
    </location>
</feature>
<feature type="transmembrane region" description="Helical" evidence="12">
    <location>
        <begin position="14"/>
        <end position="36"/>
    </location>
</feature>
<feature type="transmembrane region" description="Helical" evidence="12">
    <location>
        <begin position="293"/>
        <end position="311"/>
    </location>
</feature>
<proteinExistence type="inferred from homology"/>
<keyword evidence="9 12" id="KW-0472">Membrane</keyword>
<name>A0A8C0H9J9_CHEAB</name>
<evidence type="ECO:0000256" key="4">
    <source>
        <dbReference type="ARBA" id="ARBA00022475"/>
    </source>
</evidence>
<feature type="transmembrane region" description="Helical" evidence="12">
    <location>
        <begin position="331"/>
        <end position="354"/>
    </location>
</feature>
<evidence type="ECO:0000256" key="7">
    <source>
        <dbReference type="ARBA" id="ARBA00022989"/>
    </source>
</evidence>
<comment type="similarity">
    <text evidence="2">Belongs to the otopetrin family.</text>
</comment>
<dbReference type="Ensembl" id="ENSCABT00000017304.1">
    <property type="protein sequence ID" value="ENSCABP00000015766.1"/>
    <property type="gene ID" value="ENSCABG00000011776.1"/>
</dbReference>
<keyword evidence="5 12" id="KW-0812">Transmembrane</keyword>
<dbReference type="PANTHER" id="PTHR21522">
    <property type="entry name" value="PROTON CHANNEL OTOP"/>
    <property type="match status" value="1"/>
</dbReference>
<evidence type="ECO:0000256" key="12">
    <source>
        <dbReference type="SAM" id="Phobius"/>
    </source>
</evidence>
<evidence type="ECO:0000256" key="6">
    <source>
        <dbReference type="ARBA" id="ARBA00022781"/>
    </source>
</evidence>
<evidence type="ECO:0000256" key="2">
    <source>
        <dbReference type="ARBA" id="ARBA00006513"/>
    </source>
</evidence>